<protein>
    <submittedName>
        <fullName evidence="1">Uncharacterized protein</fullName>
    </submittedName>
</protein>
<dbReference type="EMBL" id="AEPD01000022">
    <property type="protein sequence ID" value="EFU30926.1"/>
    <property type="molecule type" value="Genomic_DNA"/>
</dbReference>
<comment type="caution">
    <text evidence="1">The sequence shown here is derived from an EMBL/GenBank/DDBJ whole genome shotgun (WGS) entry which is preliminary data.</text>
</comment>
<dbReference type="AlphaFoldDB" id="E6K693"/>
<evidence type="ECO:0000313" key="2">
    <source>
        <dbReference type="Proteomes" id="UP000003112"/>
    </source>
</evidence>
<name>E6K693_9BACT</name>
<keyword evidence="2" id="KW-1185">Reference proteome</keyword>
<organism evidence="1 2">
    <name type="scientific">Segatella buccae ATCC 33574</name>
    <dbReference type="NCBI Taxonomy" id="873513"/>
    <lineage>
        <taxon>Bacteria</taxon>
        <taxon>Pseudomonadati</taxon>
        <taxon>Bacteroidota</taxon>
        <taxon>Bacteroidia</taxon>
        <taxon>Bacteroidales</taxon>
        <taxon>Prevotellaceae</taxon>
        <taxon>Segatella</taxon>
    </lineage>
</organism>
<dbReference type="Proteomes" id="UP000003112">
    <property type="component" value="Unassembled WGS sequence"/>
</dbReference>
<gene>
    <name evidence="1" type="ORF">HMPREF6485_1129</name>
</gene>
<proteinExistence type="predicted"/>
<reference evidence="1 2" key="1">
    <citation type="submission" date="2010-10" db="EMBL/GenBank/DDBJ databases">
        <authorList>
            <person name="Muzny D."/>
            <person name="Qin X."/>
            <person name="Deng J."/>
            <person name="Jiang H."/>
            <person name="Liu Y."/>
            <person name="Qu J."/>
            <person name="Song X.-Z."/>
            <person name="Zhang L."/>
            <person name="Thornton R."/>
            <person name="Coyle M."/>
            <person name="Francisco L."/>
            <person name="Jackson L."/>
            <person name="Javaid M."/>
            <person name="Korchina V."/>
            <person name="Kovar C."/>
            <person name="Mata R."/>
            <person name="Mathew T."/>
            <person name="Ngo R."/>
            <person name="Nguyen L."/>
            <person name="Nguyen N."/>
            <person name="Okwuonu G."/>
            <person name="Ongeri F."/>
            <person name="Pham C."/>
            <person name="Simmons D."/>
            <person name="Wilczek-Boney K."/>
            <person name="Hale W."/>
            <person name="Jakkamsetti A."/>
            <person name="Pham P."/>
            <person name="Ruth R."/>
            <person name="San Lucas F."/>
            <person name="Warren J."/>
            <person name="Zhang J."/>
            <person name="Zhao Z."/>
            <person name="Zhou C."/>
            <person name="Zhu D."/>
            <person name="Lee S."/>
            <person name="Bess C."/>
            <person name="Blankenburg K."/>
            <person name="Forbes L."/>
            <person name="Fu Q."/>
            <person name="Gubbala S."/>
            <person name="Hirani K."/>
            <person name="Jayaseelan J.C."/>
            <person name="Lara F."/>
            <person name="Munidasa M."/>
            <person name="Palculict T."/>
            <person name="Patil S."/>
            <person name="Pu L.-L."/>
            <person name="Saada N."/>
            <person name="Tang L."/>
            <person name="Weissenberger G."/>
            <person name="Zhu Y."/>
            <person name="Hemphill L."/>
            <person name="Shang Y."/>
            <person name="Youmans B."/>
            <person name="Ayvaz T."/>
            <person name="Ross M."/>
            <person name="Santibanez J."/>
            <person name="Aqrawi P."/>
            <person name="Gross S."/>
            <person name="Joshi V."/>
            <person name="Fowler G."/>
            <person name="Nazareth L."/>
            <person name="Reid J."/>
            <person name="Worley K."/>
            <person name="Petrosino J."/>
            <person name="Highlander S."/>
            <person name="Gibbs R."/>
        </authorList>
    </citation>
    <scope>NUCLEOTIDE SEQUENCE [LARGE SCALE GENOMIC DNA]</scope>
    <source>
        <strain evidence="1 2">ATCC 33574</strain>
    </source>
</reference>
<dbReference type="HOGENOM" id="CLU_168968_0_0_10"/>
<accession>E6K693</accession>
<evidence type="ECO:0000313" key="1">
    <source>
        <dbReference type="EMBL" id="EFU30926.1"/>
    </source>
</evidence>
<sequence length="95" mass="10093">MTLQNGHFRVLTRPLSASDYGPFAKSFGLSGKIDGADGANESDIVRESMDRGIFVCQAFSKVLIVRAIGRASPGPSGGGEGFEGYRLLKFPKLGL</sequence>